<evidence type="ECO:0000313" key="2">
    <source>
        <dbReference type="Proteomes" id="UP000031866"/>
    </source>
</evidence>
<dbReference type="AlphaFoldDB" id="A0A140DMJ1"/>
<proteinExistence type="predicted"/>
<organism evidence="1 2">
    <name type="scientific">Clostridium beijerinckii</name>
    <name type="common">Clostridium MP</name>
    <dbReference type="NCBI Taxonomy" id="1520"/>
    <lineage>
        <taxon>Bacteria</taxon>
        <taxon>Bacillati</taxon>
        <taxon>Bacillota</taxon>
        <taxon>Clostridia</taxon>
        <taxon>Eubacteriales</taxon>
        <taxon>Clostridiaceae</taxon>
        <taxon>Clostridium</taxon>
    </lineage>
</organism>
<dbReference type="Proteomes" id="UP000031866">
    <property type="component" value="Chromosome"/>
</dbReference>
<evidence type="ECO:0000313" key="1">
    <source>
        <dbReference type="EMBL" id="AMK50482.1"/>
    </source>
</evidence>
<dbReference type="KEGG" id="cbei:LF65_06775"/>
<dbReference type="EMBL" id="CP010086">
    <property type="protein sequence ID" value="AMK50482.1"/>
    <property type="molecule type" value="Genomic_DNA"/>
</dbReference>
<reference evidence="2" key="1">
    <citation type="submission" date="2014-12" db="EMBL/GenBank/DDBJ databases">
        <title>Genome sequence of Clostridium beijerinckii strain 59B.</title>
        <authorList>
            <person name="Little G.T."/>
            <person name="Minton N.P."/>
        </authorList>
    </citation>
    <scope>NUCLEOTIDE SEQUENCE [LARGE SCALE GENOMIC DNA]</scope>
    <source>
        <strain evidence="2">59B</strain>
    </source>
</reference>
<protein>
    <submittedName>
        <fullName evidence="1">Uncharacterized protein</fullName>
    </submittedName>
</protein>
<name>A0A140DMJ1_CLOBE</name>
<sequence length="63" mass="7224">MIPKSYENIAEGSKPQVVSSLTCSNFHREARLITFAEEVRETKIKFWTLTSQAKLEQPKAKNL</sequence>
<accession>A0A140DMJ1</accession>
<gene>
    <name evidence="1" type="ORF">LF65_06775</name>
</gene>